<dbReference type="InterPro" id="IPR003781">
    <property type="entry name" value="CoA-bd"/>
</dbReference>
<dbReference type="SMART" id="SM00881">
    <property type="entry name" value="CoA_binding"/>
    <property type="match status" value="1"/>
</dbReference>
<dbReference type="SUPFAM" id="SSF56059">
    <property type="entry name" value="Glutathione synthetase ATP-binding domain-like"/>
    <property type="match status" value="1"/>
</dbReference>
<dbReference type="PANTHER" id="PTHR42793">
    <property type="entry name" value="COA BINDING DOMAIN CONTAINING PROTEIN"/>
    <property type="match status" value="1"/>
</dbReference>
<evidence type="ECO:0000259" key="1">
    <source>
        <dbReference type="PROSITE" id="PS51186"/>
    </source>
</evidence>
<dbReference type="Gene3D" id="3.40.50.261">
    <property type="entry name" value="Succinyl-CoA synthetase domains"/>
    <property type="match status" value="2"/>
</dbReference>
<dbReference type="Pfam" id="PF13380">
    <property type="entry name" value="CoA_binding_2"/>
    <property type="match status" value="1"/>
</dbReference>
<dbReference type="Pfam" id="PF00583">
    <property type="entry name" value="Acetyltransf_1"/>
    <property type="match status" value="1"/>
</dbReference>
<dbReference type="InterPro" id="IPR036291">
    <property type="entry name" value="NAD(P)-bd_dom_sf"/>
</dbReference>
<dbReference type="Proteomes" id="UP001163203">
    <property type="component" value="Chromosome"/>
</dbReference>
<gene>
    <name evidence="2" type="ORF">ORV05_19855</name>
</gene>
<dbReference type="InterPro" id="IPR016181">
    <property type="entry name" value="Acyl_CoA_acyltransferase"/>
</dbReference>
<dbReference type="CDD" id="cd04301">
    <property type="entry name" value="NAT_SF"/>
    <property type="match status" value="1"/>
</dbReference>
<dbReference type="InterPro" id="IPR032875">
    <property type="entry name" value="Succ_CoA_lig_flav_dom"/>
</dbReference>
<dbReference type="InterPro" id="IPR043938">
    <property type="entry name" value="Ligase_CoA_dom"/>
</dbReference>
<reference evidence="2" key="1">
    <citation type="submission" date="2022-11" db="EMBL/GenBank/DDBJ databases">
        <authorList>
            <person name="Mo P."/>
        </authorList>
    </citation>
    <scope>NUCLEOTIDE SEQUENCE</scope>
    <source>
        <strain evidence="2">HUAS 11-8</strain>
    </source>
</reference>
<dbReference type="Gene3D" id="3.30.1490.20">
    <property type="entry name" value="ATP-grasp fold, A domain"/>
    <property type="match status" value="1"/>
</dbReference>
<dbReference type="SUPFAM" id="SSF51735">
    <property type="entry name" value="NAD(P)-binding Rossmann-fold domains"/>
    <property type="match status" value="1"/>
</dbReference>
<accession>A0ABY7ATI3</accession>
<dbReference type="PANTHER" id="PTHR42793:SF1">
    <property type="entry name" value="PEPTIDYL-LYSINE N-ACETYLTRANSFERASE PATZ"/>
    <property type="match status" value="1"/>
</dbReference>
<dbReference type="PROSITE" id="PS51186">
    <property type="entry name" value="GNAT"/>
    <property type="match status" value="1"/>
</dbReference>
<keyword evidence="3" id="KW-1185">Reference proteome</keyword>
<dbReference type="SUPFAM" id="SSF52210">
    <property type="entry name" value="Succinyl-CoA synthetase domains"/>
    <property type="match status" value="2"/>
</dbReference>
<dbReference type="Pfam" id="PF13549">
    <property type="entry name" value="ATP-grasp_5"/>
    <property type="match status" value="1"/>
</dbReference>
<feature type="domain" description="N-acetyltransferase" evidence="1">
    <location>
        <begin position="17"/>
        <end position="169"/>
    </location>
</feature>
<keyword evidence="2" id="KW-0808">Transferase</keyword>
<dbReference type="SUPFAM" id="SSF55729">
    <property type="entry name" value="Acyl-CoA N-acyltransferases (Nat)"/>
    <property type="match status" value="1"/>
</dbReference>
<evidence type="ECO:0000313" key="2">
    <source>
        <dbReference type="EMBL" id="WAL63280.1"/>
    </source>
</evidence>
<dbReference type="EC" id="2.3.1.-" evidence="2"/>
<dbReference type="InterPro" id="IPR000182">
    <property type="entry name" value="GNAT_dom"/>
</dbReference>
<dbReference type="Pfam" id="PF19045">
    <property type="entry name" value="Ligase_CoA_2"/>
    <property type="match status" value="1"/>
</dbReference>
<dbReference type="Gene3D" id="3.40.630.30">
    <property type="match status" value="1"/>
</dbReference>
<dbReference type="EMBL" id="CP113836">
    <property type="protein sequence ID" value="WAL63280.1"/>
    <property type="molecule type" value="Genomic_DNA"/>
</dbReference>
<keyword evidence="2" id="KW-0012">Acyltransferase</keyword>
<evidence type="ECO:0000313" key="3">
    <source>
        <dbReference type="Proteomes" id="UP001163203"/>
    </source>
</evidence>
<name>A0ABY7ATI3_9PSEU</name>
<dbReference type="Gene3D" id="3.40.50.720">
    <property type="entry name" value="NAD(P)-binding Rossmann-like Domain"/>
    <property type="match status" value="1"/>
</dbReference>
<dbReference type="Gene3D" id="3.30.470.20">
    <property type="entry name" value="ATP-grasp fold, B domain"/>
    <property type="match status" value="1"/>
</dbReference>
<dbReference type="Pfam" id="PF13607">
    <property type="entry name" value="Succ_CoA_lig"/>
    <property type="match status" value="1"/>
</dbReference>
<proteinExistence type="predicted"/>
<dbReference type="GO" id="GO:0016746">
    <property type="term" value="F:acyltransferase activity"/>
    <property type="evidence" value="ECO:0007669"/>
    <property type="project" value="UniProtKB-KW"/>
</dbReference>
<organism evidence="2 3">
    <name type="scientific">Amycolatopsis cynarae</name>
    <dbReference type="NCBI Taxonomy" id="2995223"/>
    <lineage>
        <taxon>Bacteria</taxon>
        <taxon>Bacillati</taxon>
        <taxon>Actinomycetota</taxon>
        <taxon>Actinomycetes</taxon>
        <taxon>Pseudonocardiales</taxon>
        <taxon>Pseudonocardiaceae</taxon>
        <taxon>Amycolatopsis</taxon>
    </lineage>
</organism>
<sequence>MGPDHGSSAVLADGEVVLIRPLRPADTDAVLALHRGLGDRDRYLRFFGAPGQLGELARRIAAEPGPTHGAVGAFRRDRLVGVAHFEVAGEPTEAELALAVDGRAQAHGVGTLLLEHLTSMARQRGIRRFVGEVLAENTRMVRVFADLGLPYKMPPGGPERQFVLSLEPGEDYWAALEERERVADVESLSSVLRPASVAVVGAGRHPGSVGHAVLANLLAGGYAGRLFAVNPHATEIRGVPCAPSVAQLPDTPELAVVCVPAAAVPAVVEQCGQRGVRAVVVISAGLTGTELGPRVVASARRYGMRVVGPNCVGVANPDPATRLNATFVPGEVPPGGVGLVSQSGGFGIALLESLRGLGIGLSSLVSTGDKYDVSGNDLLLWWQRDPATEIAVLYLESFGNPRKFGRLARTLARTKPVLAIRTGDTEIARRAAASHTAAAATPAVTRDALYEQAGVIAVDTISELVDTVAALSWQPLPAGNRVAVISNAGGAGVLAADACARHGLELPELAGSTTAALRAVLPAQASVRNPVDTTAGVDAALFGTCLDIVLADKGIDAVIAAGVPTALGEPITAVAPKARHSGKPLLAVRLGQLGHVTPLPDDQGPATASYTDPADAAAALGHIARYAQWRARPAGTLPVLSDVDAPAALAAVRGYLAAGRRWLTPTETAHLLGCFGIPMVQTSYATDEDSAAAAFAGLDHPVAMKVDAAGVLHKSAQGGVALGVADEAAVREVVRGWRHRFGAGFQGAVLQPMAAPGRELLVGIHSDPVFGPLVVFGLGGTDTDLVADRAARLAPLTDSDADRLMAGLRCSRDLFGPGRLDREGIRDVLLRVSRLAELLPEVAELDLNPLVASADGCLVLDARIRVEPRTPDDPFLRRLKT</sequence>
<protein>
    <submittedName>
        <fullName evidence="2">GNAT family N-acetyltransferase</fullName>
        <ecNumber evidence="2">2.3.1.-</ecNumber>
    </submittedName>
</protein>
<dbReference type="InterPro" id="IPR013815">
    <property type="entry name" value="ATP_grasp_subdomain_1"/>
</dbReference>
<dbReference type="RefSeq" id="WP_268441114.1">
    <property type="nucleotide sequence ID" value="NZ_CP113836.1"/>
</dbReference>
<dbReference type="InterPro" id="IPR016102">
    <property type="entry name" value="Succinyl-CoA_synth-like"/>
</dbReference>